<keyword evidence="4 10" id="KW-1134">Transmembrane beta strand</keyword>
<dbReference type="RefSeq" id="WP_203167981.1">
    <property type="nucleotide sequence ID" value="NZ_JAEVLS010000003.1"/>
</dbReference>
<evidence type="ECO:0000256" key="9">
    <source>
        <dbReference type="ARBA" id="ARBA00023237"/>
    </source>
</evidence>
<evidence type="ECO:0000259" key="14">
    <source>
        <dbReference type="Pfam" id="PF07715"/>
    </source>
</evidence>
<dbReference type="Gene3D" id="2.170.130.10">
    <property type="entry name" value="TonB-dependent receptor, plug domain"/>
    <property type="match status" value="1"/>
</dbReference>
<keyword evidence="8 15" id="KW-0675">Receptor</keyword>
<keyword evidence="5 10" id="KW-0812">Transmembrane</keyword>
<keyword evidence="9 10" id="KW-0998">Cell outer membrane</keyword>
<dbReference type="Proteomes" id="UP000661077">
    <property type="component" value="Unassembled WGS sequence"/>
</dbReference>
<dbReference type="Gene3D" id="2.40.170.20">
    <property type="entry name" value="TonB-dependent receptor, beta-barrel domain"/>
    <property type="match status" value="1"/>
</dbReference>
<sequence>MRINAHRVLAAATTFALAPTPTFAQDSEATVVVTGERILDTKSEIAGRLALSNRELPAIVDAVTQQDFHVQGVRTTLEAMNAAPGLNSGNLPGSVGAASMRGFHRAINYLYDGVRMANSDVGMRNWDSWTFERVEVIKGPASVTSGEGALAGAINFVPRRPNLDGVHGELFASYGSQETGRLAGDLNLPIGEQVALRGDVWYSRSAGWVNDTDSETIAGTIAVLLQPSEDLSITFSVDRLEDDFDTAYYGTPLVSAAVAHNPSDLVSGSSGLVLDESMRDLNFNVEDGDMGSETTWLRARAEYRLTDKWRIVSDSSYYQADRRWRDADEYTFNAASGLINRGASLITHDHEYWNERVHVAFDGTMFGHRNRFTAGVEVGETDFFTVRRFGSAGAVDPFSPARGRFLPDTPTNFATRQDVTADVKARSFFAEDAYNLTSDWLLVAGVRLDEFELDRRVLDATSGAASAYGQDYDPVTWRVGTVYSVRPETQLFAQFTGAALPVSGLLFLSATNASFKVSTGESYEVGIKTSLDNNRLQLTASIFRITQDDILTRDPTNPALTIQGGRQISEGGEVSLTLMATEEISLELSGTLLNAEFEELIEAGGANRSGNRPQNVPEKLVDIVVSYAPGDLPLTFTGIVRHNGDFFTSNANDVRVDGFTVLDAAISWRAPLGIITLRGRNLTDELYADWSGYASGLVFLGEPRSVEVSLAKSF</sequence>
<dbReference type="PANTHER" id="PTHR32552">
    <property type="entry name" value="FERRICHROME IRON RECEPTOR-RELATED"/>
    <property type="match status" value="1"/>
</dbReference>
<comment type="caution">
    <text evidence="15">The sequence shown here is derived from an EMBL/GenBank/DDBJ whole genome shotgun (WGS) entry which is preliminary data.</text>
</comment>
<dbReference type="InterPro" id="IPR000531">
    <property type="entry name" value="Beta-barrel_TonB"/>
</dbReference>
<evidence type="ECO:0000313" key="15">
    <source>
        <dbReference type="EMBL" id="MBM0105905.1"/>
    </source>
</evidence>
<evidence type="ECO:0000256" key="10">
    <source>
        <dbReference type="PROSITE-ProRule" id="PRU01360"/>
    </source>
</evidence>
<proteinExistence type="inferred from homology"/>
<feature type="domain" description="TonB-dependent receptor plug" evidence="14">
    <location>
        <begin position="53"/>
        <end position="153"/>
    </location>
</feature>
<evidence type="ECO:0000256" key="6">
    <source>
        <dbReference type="ARBA" id="ARBA00023077"/>
    </source>
</evidence>
<dbReference type="InterPro" id="IPR039426">
    <property type="entry name" value="TonB-dep_rcpt-like"/>
</dbReference>
<keyword evidence="12" id="KW-0732">Signal</keyword>
<name>A0ABS1WY47_9GAMM</name>
<dbReference type="EMBL" id="JAEVLS010000003">
    <property type="protein sequence ID" value="MBM0105905.1"/>
    <property type="molecule type" value="Genomic_DNA"/>
</dbReference>
<feature type="chain" id="PRO_5046857531" evidence="12">
    <location>
        <begin position="25"/>
        <end position="714"/>
    </location>
</feature>
<dbReference type="PROSITE" id="PS52016">
    <property type="entry name" value="TONB_DEPENDENT_REC_3"/>
    <property type="match status" value="1"/>
</dbReference>
<dbReference type="Pfam" id="PF00593">
    <property type="entry name" value="TonB_dep_Rec_b-barrel"/>
    <property type="match status" value="1"/>
</dbReference>
<dbReference type="InterPro" id="IPR037066">
    <property type="entry name" value="Plug_dom_sf"/>
</dbReference>
<dbReference type="InterPro" id="IPR010105">
    <property type="entry name" value="TonB_sidphr_rcpt"/>
</dbReference>
<evidence type="ECO:0000256" key="2">
    <source>
        <dbReference type="ARBA" id="ARBA00009810"/>
    </source>
</evidence>
<evidence type="ECO:0000256" key="4">
    <source>
        <dbReference type="ARBA" id="ARBA00022452"/>
    </source>
</evidence>
<organism evidence="15 16">
    <name type="scientific">Steroidobacter gossypii</name>
    <dbReference type="NCBI Taxonomy" id="2805490"/>
    <lineage>
        <taxon>Bacteria</taxon>
        <taxon>Pseudomonadati</taxon>
        <taxon>Pseudomonadota</taxon>
        <taxon>Gammaproteobacteria</taxon>
        <taxon>Steroidobacterales</taxon>
        <taxon>Steroidobacteraceae</taxon>
        <taxon>Steroidobacter</taxon>
    </lineage>
</organism>
<keyword evidence="16" id="KW-1185">Reference proteome</keyword>
<evidence type="ECO:0000256" key="3">
    <source>
        <dbReference type="ARBA" id="ARBA00022448"/>
    </source>
</evidence>
<feature type="domain" description="TonB-dependent receptor-like beta-barrel" evidence="13">
    <location>
        <begin position="281"/>
        <end position="682"/>
    </location>
</feature>
<dbReference type="SUPFAM" id="SSF56935">
    <property type="entry name" value="Porins"/>
    <property type="match status" value="1"/>
</dbReference>
<evidence type="ECO:0000256" key="12">
    <source>
        <dbReference type="SAM" id="SignalP"/>
    </source>
</evidence>
<protein>
    <submittedName>
        <fullName evidence="15">TonB-dependent receptor</fullName>
    </submittedName>
</protein>
<dbReference type="CDD" id="cd01347">
    <property type="entry name" value="ligand_gated_channel"/>
    <property type="match status" value="1"/>
</dbReference>
<evidence type="ECO:0000256" key="11">
    <source>
        <dbReference type="RuleBase" id="RU003357"/>
    </source>
</evidence>
<evidence type="ECO:0000313" key="16">
    <source>
        <dbReference type="Proteomes" id="UP000661077"/>
    </source>
</evidence>
<feature type="signal peptide" evidence="12">
    <location>
        <begin position="1"/>
        <end position="24"/>
    </location>
</feature>
<gene>
    <name evidence="15" type="ORF">JM946_14330</name>
</gene>
<evidence type="ECO:0000256" key="1">
    <source>
        <dbReference type="ARBA" id="ARBA00004571"/>
    </source>
</evidence>
<comment type="subcellular location">
    <subcellularLocation>
        <location evidence="1 10">Cell outer membrane</location>
        <topology evidence="1 10">Multi-pass membrane protein</topology>
    </subcellularLocation>
</comment>
<keyword evidence="3 10" id="KW-0813">Transport</keyword>
<evidence type="ECO:0000256" key="8">
    <source>
        <dbReference type="ARBA" id="ARBA00023170"/>
    </source>
</evidence>
<dbReference type="InterPro" id="IPR012910">
    <property type="entry name" value="Plug_dom"/>
</dbReference>
<dbReference type="Pfam" id="PF07715">
    <property type="entry name" value="Plug"/>
    <property type="match status" value="1"/>
</dbReference>
<evidence type="ECO:0000256" key="7">
    <source>
        <dbReference type="ARBA" id="ARBA00023136"/>
    </source>
</evidence>
<comment type="similarity">
    <text evidence="2 10 11">Belongs to the TonB-dependent receptor family.</text>
</comment>
<accession>A0ABS1WY47</accession>
<keyword evidence="7 10" id="KW-0472">Membrane</keyword>
<evidence type="ECO:0000259" key="13">
    <source>
        <dbReference type="Pfam" id="PF00593"/>
    </source>
</evidence>
<reference evidence="15 16" key="1">
    <citation type="journal article" date="2021" name="Int. J. Syst. Evol. Microbiol.">
        <title>Steroidobacter gossypii sp. nov., isolated from soil of cotton cropping field.</title>
        <authorList>
            <person name="Huang R."/>
            <person name="Yang S."/>
            <person name="Zhen C."/>
            <person name="Liu W."/>
        </authorList>
    </citation>
    <scope>NUCLEOTIDE SEQUENCE [LARGE SCALE GENOMIC DNA]</scope>
    <source>
        <strain evidence="15 16">S1-65</strain>
    </source>
</reference>
<dbReference type="NCBIfam" id="TIGR01783">
    <property type="entry name" value="TonB-siderophor"/>
    <property type="match status" value="1"/>
</dbReference>
<evidence type="ECO:0000256" key="5">
    <source>
        <dbReference type="ARBA" id="ARBA00022692"/>
    </source>
</evidence>
<dbReference type="InterPro" id="IPR036942">
    <property type="entry name" value="Beta-barrel_TonB_sf"/>
</dbReference>
<dbReference type="PANTHER" id="PTHR32552:SF84">
    <property type="entry name" value="TONB-DEPENDENT RECEPTOR-RELATED"/>
    <property type="match status" value="1"/>
</dbReference>
<keyword evidence="6 11" id="KW-0798">TonB box</keyword>